<feature type="domain" description="Rubredoxin-like" evidence="2">
    <location>
        <begin position="1"/>
        <end position="35"/>
    </location>
</feature>
<dbReference type="Proteomes" id="UP000250234">
    <property type="component" value="Unassembled WGS sequence"/>
</dbReference>
<keyword evidence="3" id="KW-0575">Peroxidase</keyword>
<dbReference type="SUPFAM" id="SSF57802">
    <property type="entry name" value="Rubredoxin-like"/>
    <property type="match status" value="1"/>
</dbReference>
<dbReference type="PROSITE" id="PS50903">
    <property type="entry name" value="RUBREDOXIN_LIKE"/>
    <property type="match status" value="1"/>
</dbReference>
<sequence>MKKFVCTICGYVYEGEKAPEKCPICGAGADKFVEKVEI</sequence>
<reference evidence="3 4" key="1">
    <citation type="submission" date="2018-06" db="EMBL/GenBank/DDBJ databases">
        <authorList>
            <consortium name="Pathogen Informatics"/>
            <person name="Doyle S."/>
        </authorList>
    </citation>
    <scope>NUCLEOTIDE SEQUENCE [LARGE SCALE GENOMIC DNA]</scope>
    <source>
        <strain evidence="3 4">NCTC8081</strain>
    </source>
</reference>
<proteinExistence type="predicted"/>
<gene>
    <name evidence="3" type="primary">rbr3B</name>
    <name evidence="3" type="ORF">NCTC8081_00007</name>
</gene>
<evidence type="ECO:0000313" key="4">
    <source>
        <dbReference type="Proteomes" id="UP000250234"/>
    </source>
</evidence>
<dbReference type="EC" id="1.11.1.1" evidence="3"/>
<comment type="cofactor">
    <cofactor evidence="1">
        <name>Fe(3+)</name>
        <dbReference type="ChEBI" id="CHEBI:29034"/>
    </cofactor>
</comment>
<organism evidence="3 4">
    <name type="scientific">Clostridium perfringens</name>
    <dbReference type="NCBI Taxonomy" id="1502"/>
    <lineage>
        <taxon>Bacteria</taxon>
        <taxon>Bacillati</taxon>
        <taxon>Bacillota</taxon>
        <taxon>Clostridia</taxon>
        <taxon>Eubacteriales</taxon>
        <taxon>Clostridiaceae</taxon>
        <taxon>Clostridium</taxon>
    </lineage>
</organism>
<dbReference type="GO" id="GO:0005506">
    <property type="term" value="F:iron ion binding"/>
    <property type="evidence" value="ECO:0007669"/>
    <property type="project" value="InterPro"/>
</dbReference>
<dbReference type="InterPro" id="IPR048574">
    <property type="entry name" value="RUBY_RBDX"/>
</dbReference>
<evidence type="ECO:0000313" key="3">
    <source>
        <dbReference type="EMBL" id="SQC05641.1"/>
    </source>
</evidence>
<dbReference type="EMBL" id="UAWO01000001">
    <property type="protein sequence ID" value="SQC05641.1"/>
    <property type="molecule type" value="Genomic_DNA"/>
</dbReference>
<evidence type="ECO:0000256" key="1">
    <source>
        <dbReference type="ARBA" id="ARBA00001965"/>
    </source>
</evidence>
<name>A0A2X3BXX5_CLOPF</name>
<dbReference type="Pfam" id="PF21349">
    <property type="entry name" value="RUBY_RBDX"/>
    <property type="match status" value="1"/>
</dbReference>
<dbReference type="GO" id="GO:0016692">
    <property type="term" value="F:NADH peroxidase activity"/>
    <property type="evidence" value="ECO:0007669"/>
    <property type="project" value="UniProtKB-EC"/>
</dbReference>
<dbReference type="InterPro" id="IPR024934">
    <property type="entry name" value="Rubredoxin-like_dom"/>
</dbReference>
<dbReference type="Gene3D" id="2.20.28.10">
    <property type="match status" value="1"/>
</dbReference>
<accession>A0A2X3BXX5</accession>
<evidence type="ECO:0000259" key="2">
    <source>
        <dbReference type="PROSITE" id="PS50903"/>
    </source>
</evidence>
<protein>
    <submittedName>
        <fullName evidence="3">Rubrerythrin</fullName>
        <ecNumber evidence="3">1.11.1.1</ecNumber>
    </submittedName>
</protein>
<dbReference type="AlphaFoldDB" id="A0A2X3BXX5"/>
<keyword evidence="3" id="KW-0560">Oxidoreductase</keyword>